<dbReference type="Pfam" id="PF04301">
    <property type="entry name" value="BioG"/>
    <property type="match status" value="1"/>
</dbReference>
<proteinExistence type="predicted"/>
<evidence type="ECO:0000313" key="2">
    <source>
        <dbReference type="Proteomes" id="UP000787625"/>
    </source>
</evidence>
<comment type="caution">
    <text evidence="1">The sequence shown here is derived from an EMBL/GenBank/DDBJ whole genome shotgun (WGS) entry which is preliminary data.</text>
</comment>
<reference evidence="1" key="1">
    <citation type="journal article" date="2021" name="PeerJ">
        <title>Extensive microbial diversity within the chicken gut microbiome revealed by metagenomics and culture.</title>
        <authorList>
            <person name="Gilroy R."/>
            <person name="Ravi A."/>
            <person name="Getino M."/>
            <person name="Pursley I."/>
            <person name="Horton D.L."/>
            <person name="Alikhan N.F."/>
            <person name="Baker D."/>
            <person name="Gharbi K."/>
            <person name="Hall N."/>
            <person name="Watson M."/>
            <person name="Adriaenssens E.M."/>
            <person name="Foster-Nyarko E."/>
            <person name="Jarju S."/>
            <person name="Secka A."/>
            <person name="Antonio M."/>
            <person name="Oren A."/>
            <person name="Chaudhuri R.R."/>
            <person name="La Ragione R."/>
            <person name="Hildebrand F."/>
            <person name="Pallen M.J."/>
        </authorList>
    </citation>
    <scope>NUCLEOTIDE SEQUENCE</scope>
    <source>
        <strain evidence="1">MalCec1-1739</strain>
    </source>
</reference>
<dbReference type="Proteomes" id="UP000787625">
    <property type="component" value="Unassembled WGS sequence"/>
</dbReference>
<evidence type="ECO:0000313" key="1">
    <source>
        <dbReference type="EMBL" id="HJD52737.1"/>
    </source>
</evidence>
<accession>A0A9D2UHW5</accession>
<protein>
    <submittedName>
        <fullName evidence="1">DUF452 family protein</fullName>
    </submittedName>
</protein>
<name>A0A9D2UHW5_9BACT</name>
<gene>
    <name evidence="1" type="ORF">IAA93_03285</name>
</gene>
<organism evidence="1 2">
    <name type="scientific">Candidatus Avibacteroides avistercoris</name>
    <dbReference type="NCBI Taxonomy" id="2840690"/>
    <lineage>
        <taxon>Bacteria</taxon>
        <taxon>Pseudomonadati</taxon>
        <taxon>Bacteroidota</taxon>
        <taxon>Bacteroidia</taxon>
        <taxon>Bacteroidales</taxon>
        <taxon>Bacteroidaceae</taxon>
        <taxon>Bacteroidaceae incertae sedis</taxon>
        <taxon>Candidatus Avibacteroides</taxon>
    </lineage>
</organism>
<sequence>MRHAYLHRGGNDRLIVFFAGWGGEPALFDMPRDAGWDCLVCYDYSTLGFDHTLLEGYREKRLLAWSMGVWAASQTFAGGDAAFSMRMSVAGSETPVDDARGIPADIFAGTLANLSPVTLAKFRRRMCGSADSVRQFLAHDLHRTVDDLRSELAAIGGMVASRPACHIDWDKSIIATRDGIFPPANLRRAWQGTPTVEIDTCHYDAALFAALLGGKEEMWTKT</sequence>
<dbReference type="InterPro" id="IPR007398">
    <property type="entry name" value="BioG"/>
</dbReference>
<reference evidence="1" key="2">
    <citation type="submission" date="2021-04" db="EMBL/GenBank/DDBJ databases">
        <authorList>
            <person name="Gilroy R."/>
        </authorList>
    </citation>
    <scope>NUCLEOTIDE SEQUENCE</scope>
    <source>
        <strain evidence="1">MalCec1-1739</strain>
    </source>
</reference>
<dbReference type="AlphaFoldDB" id="A0A9D2UHW5"/>
<dbReference type="EMBL" id="DWUP01000066">
    <property type="protein sequence ID" value="HJD52737.1"/>
    <property type="molecule type" value="Genomic_DNA"/>
</dbReference>